<evidence type="ECO:0000313" key="3">
    <source>
        <dbReference type="Proteomes" id="UP000188532"/>
    </source>
</evidence>
<evidence type="ECO:0000313" key="4">
    <source>
        <dbReference type="Proteomes" id="UP000189229"/>
    </source>
</evidence>
<proteinExistence type="predicted"/>
<reference evidence="3 4" key="1">
    <citation type="submission" date="2017-02" db="EMBL/GenBank/DDBJ databases">
        <title>Complete genome sequences of Mycobacterium kansasii strains isolated from rhesus macaques.</title>
        <authorList>
            <person name="Panda A."/>
            <person name="Nagaraj S."/>
            <person name="Zhao X."/>
            <person name="Tettelin H."/>
            <person name="Detolla L.J."/>
        </authorList>
    </citation>
    <scope>NUCLEOTIDE SEQUENCE [LARGE SCALE GENOMIC DNA]</scope>
    <source>
        <strain evidence="2 3">11-3469</strain>
        <strain evidence="1 4">11-3813</strain>
    </source>
</reference>
<dbReference type="Proteomes" id="UP000189229">
    <property type="component" value="Unassembled WGS sequence"/>
</dbReference>
<dbReference type="EMBL" id="MVBN01000001">
    <property type="protein sequence ID" value="OOK84200.1"/>
    <property type="molecule type" value="Genomic_DNA"/>
</dbReference>
<organism evidence="1 4">
    <name type="scientific">Mycobacterium kansasii</name>
    <dbReference type="NCBI Taxonomy" id="1768"/>
    <lineage>
        <taxon>Bacteria</taxon>
        <taxon>Bacillati</taxon>
        <taxon>Actinomycetota</taxon>
        <taxon>Actinomycetes</taxon>
        <taxon>Mycobacteriales</taxon>
        <taxon>Mycobacteriaceae</taxon>
        <taxon>Mycobacterium</taxon>
    </lineage>
</organism>
<comment type="caution">
    <text evidence="1">The sequence shown here is derived from an EMBL/GenBank/DDBJ whole genome shotgun (WGS) entry which is preliminary data.</text>
</comment>
<accession>A0A1V3WMW3</accession>
<dbReference type="Proteomes" id="UP000188532">
    <property type="component" value="Unassembled WGS sequence"/>
</dbReference>
<gene>
    <name evidence="2" type="ORF">BZL29_0245</name>
    <name evidence="1" type="ORF">BZL30_7678</name>
</gene>
<protein>
    <submittedName>
        <fullName evidence="1">Uncharacterized protein</fullName>
    </submittedName>
</protein>
<evidence type="ECO:0000313" key="1">
    <source>
        <dbReference type="EMBL" id="OOK67766.1"/>
    </source>
</evidence>
<sequence length="43" mass="4757">MHKAGNAVAAKEFDDNALTRRLIAASPLRTSHRRPVVSWSAVR</sequence>
<dbReference type="EMBL" id="MVBM01000008">
    <property type="protein sequence ID" value="OOK67766.1"/>
    <property type="molecule type" value="Genomic_DNA"/>
</dbReference>
<name>A0A1V3WMW3_MYCKA</name>
<dbReference type="AlphaFoldDB" id="A0A1V3WMW3"/>
<evidence type="ECO:0000313" key="2">
    <source>
        <dbReference type="EMBL" id="OOK84200.1"/>
    </source>
</evidence>